<reference evidence="7 8" key="1">
    <citation type="submission" date="2019-07" db="EMBL/GenBank/DDBJ databases">
        <title>Whole genome shotgun sequence of Lactobacillus rapi NBRC 109618.</title>
        <authorList>
            <person name="Hosoyama A."/>
            <person name="Uohara A."/>
            <person name="Ohji S."/>
            <person name="Ichikawa N."/>
        </authorList>
    </citation>
    <scope>NUCLEOTIDE SEQUENCE [LARGE SCALE GENOMIC DNA]</scope>
    <source>
        <strain evidence="7 8">NBRC 109618</strain>
    </source>
</reference>
<evidence type="ECO:0000256" key="1">
    <source>
        <dbReference type="ARBA" id="ARBA00001670"/>
    </source>
</evidence>
<accession>A0A512PJC4</accession>
<dbReference type="NCBIfam" id="NF033678">
    <property type="entry name" value="C69_fam_dipept"/>
    <property type="match status" value="1"/>
</dbReference>
<dbReference type="Proteomes" id="UP000321569">
    <property type="component" value="Unassembled WGS sequence"/>
</dbReference>
<evidence type="ECO:0000256" key="4">
    <source>
        <dbReference type="ARBA" id="ARBA00022801"/>
    </source>
</evidence>
<dbReference type="InterPro" id="IPR047804">
    <property type="entry name" value="C69_dipept_A-like"/>
</dbReference>
<dbReference type="AlphaFoldDB" id="A0A512PJC4"/>
<dbReference type="EC" id="3.4.-.-" evidence="6"/>
<evidence type="ECO:0000313" key="7">
    <source>
        <dbReference type="EMBL" id="GEP71298.1"/>
    </source>
</evidence>
<keyword evidence="5 6" id="KW-0224">Dipeptidase</keyword>
<comment type="similarity">
    <text evidence="2 6">Belongs to the peptidase C69 family.</text>
</comment>
<keyword evidence="4 6" id="KW-0378">Hydrolase</keyword>
<proteinExistence type="inferred from homology"/>
<dbReference type="GO" id="GO:0070004">
    <property type="term" value="F:cysteine-type exopeptidase activity"/>
    <property type="evidence" value="ECO:0007669"/>
    <property type="project" value="InterPro"/>
</dbReference>
<evidence type="ECO:0000256" key="5">
    <source>
        <dbReference type="ARBA" id="ARBA00022997"/>
    </source>
</evidence>
<comment type="caution">
    <text evidence="7">The sequence shown here is derived from an EMBL/GenBank/DDBJ whole genome shotgun (WGS) entry which is preliminary data.</text>
</comment>
<comment type="catalytic activity">
    <reaction evidence="1">
        <text>an L-aminoacyl-L-amino acid + H2O = 2 an L-alpha-amino acid</text>
        <dbReference type="Rhea" id="RHEA:48940"/>
        <dbReference type="ChEBI" id="CHEBI:15377"/>
        <dbReference type="ChEBI" id="CHEBI:59869"/>
        <dbReference type="ChEBI" id="CHEBI:77460"/>
        <dbReference type="EC" id="3.4.13.19"/>
    </reaction>
</comment>
<keyword evidence="3 6" id="KW-0645">Protease</keyword>
<dbReference type="RefSeq" id="WP_056982763.1">
    <property type="nucleotide sequence ID" value="NZ_BKAM01000001.1"/>
</dbReference>
<dbReference type="Pfam" id="PF03577">
    <property type="entry name" value="Peptidase_C69"/>
    <property type="match status" value="1"/>
</dbReference>
<gene>
    <name evidence="7" type="ORF">LRA02_01660</name>
</gene>
<dbReference type="Gene3D" id="3.60.60.10">
    <property type="entry name" value="Penicillin V Acylase, Chain A"/>
    <property type="match status" value="1"/>
</dbReference>
<name>A0A512PJC4_9LACO</name>
<dbReference type="EMBL" id="BKAM01000001">
    <property type="protein sequence ID" value="GEP71298.1"/>
    <property type="molecule type" value="Genomic_DNA"/>
</dbReference>
<organism evidence="7 8">
    <name type="scientific">Lentilactobacillus rapi</name>
    <dbReference type="NCBI Taxonomy" id="481723"/>
    <lineage>
        <taxon>Bacteria</taxon>
        <taxon>Bacillati</taxon>
        <taxon>Bacillota</taxon>
        <taxon>Bacilli</taxon>
        <taxon>Lactobacillales</taxon>
        <taxon>Lactobacillaceae</taxon>
        <taxon>Lentilactobacillus</taxon>
    </lineage>
</organism>
<dbReference type="PANTHER" id="PTHR12994">
    <property type="entry name" value="SECERNIN"/>
    <property type="match status" value="1"/>
</dbReference>
<sequence>MFASKHSSCTTILVGKNASYDGSTLIARNEDAGEAVHPKKFVVIHHEDQPSEYHSKLSKFSIQLPDNPVRYTSVPDAAVDEGVWGEAGVNAHNVAMSATETITTNSRVLGADPLVKNGLGEEDLLTITLPYISSARDGVERVGSLLKKYGTYESNGIIFSDVNEIWYMETAGGHHWVAQRIPDDAYVIAPNQTGIQEVKFDDPDNFMFSKDLLKFVEKYHLNLTSNFNFREIFGSDTQLDHHYNTPRAWYGQRYFNPESVKDLSPMSNKLPFINYADRKITIEDIKFVLSSHYQDTPYDPFAPGADYKTNPYRPIGFNRNQELSILQLRPYVAEDHAAIQWLAFAGNPFNTIVPFYTHILDTPDCYRDTTTTLDSHNAYWANRLISLIVADHYQELMADVEDFQLKSLAYGHQRIAKVDKAVSGKKGGELMQALSQANERTADRIMKDTEELLTKLVTRASDNSRGAFTREHY</sequence>
<protein>
    <recommendedName>
        <fullName evidence="6">Dipeptidase</fullName>
        <ecNumber evidence="6">3.4.-.-</ecNumber>
    </recommendedName>
</protein>
<dbReference type="InterPro" id="IPR005322">
    <property type="entry name" value="Peptidase_C69"/>
</dbReference>
<evidence type="ECO:0000256" key="6">
    <source>
        <dbReference type="RuleBase" id="RU364089"/>
    </source>
</evidence>
<dbReference type="OrthoDB" id="9764088at2"/>
<evidence type="ECO:0000256" key="2">
    <source>
        <dbReference type="ARBA" id="ARBA00007225"/>
    </source>
</evidence>
<evidence type="ECO:0000256" key="3">
    <source>
        <dbReference type="ARBA" id="ARBA00022670"/>
    </source>
</evidence>
<dbReference type="GO" id="GO:0016805">
    <property type="term" value="F:dipeptidase activity"/>
    <property type="evidence" value="ECO:0007669"/>
    <property type="project" value="UniProtKB-KW"/>
</dbReference>
<dbReference type="GO" id="GO:0006508">
    <property type="term" value="P:proteolysis"/>
    <property type="evidence" value="ECO:0007669"/>
    <property type="project" value="UniProtKB-KW"/>
</dbReference>
<evidence type="ECO:0000313" key="8">
    <source>
        <dbReference type="Proteomes" id="UP000321569"/>
    </source>
</evidence>
<dbReference type="PANTHER" id="PTHR12994:SF17">
    <property type="entry name" value="LD30995P"/>
    <property type="match status" value="1"/>
</dbReference>